<dbReference type="Proteomes" id="UP000621454">
    <property type="component" value="Unassembled WGS sequence"/>
</dbReference>
<dbReference type="AlphaFoldDB" id="A0A916T616"/>
<keyword evidence="5" id="KW-1185">Reference proteome</keyword>
<proteinExistence type="predicted"/>
<reference evidence="4" key="2">
    <citation type="submission" date="2020-09" db="EMBL/GenBank/DDBJ databases">
        <authorList>
            <person name="Sun Q."/>
            <person name="Zhou Y."/>
        </authorList>
    </citation>
    <scope>NUCLEOTIDE SEQUENCE</scope>
    <source>
        <strain evidence="4">CGMCC 1.12827</strain>
    </source>
</reference>
<dbReference type="InterPro" id="IPR000073">
    <property type="entry name" value="AB_hydrolase_1"/>
</dbReference>
<dbReference type="GO" id="GO:0016020">
    <property type="term" value="C:membrane"/>
    <property type="evidence" value="ECO:0007669"/>
    <property type="project" value="TreeGrafter"/>
</dbReference>
<name>A0A916T616_9ACTN</name>
<comment type="caution">
    <text evidence="4">The sequence shown here is derived from an EMBL/GenBank/DDBJ whole genome shotgun (WGS) entry which is preliminary data.</text>
</comment>
<organism evidence="4 5">
    <name type="scientific">Gordonia jinhuaensis</name>
    <dbReference type="NCBI Taxonomy" id="1517702"/>
    <lineage>
        <taxon>Bacteria</taxon>
        <taxon>Bacillati</taxon>
        <taxon>Actinomycetota</taxon>
        <taxon>Actinomycetes</taxon>
        <taxon>Mycobacteriales</taxon>
        <taxon>Gordoniaceae</taxon>
        <taxon>Gordonia</taxon>
    </lineage>
</organism>
<dbReference type="InterPro" id="IPR050266">
    <property type="entry name" value="AB_hydrolase_sf"/>
</dbReference>
<gene>
    <name evidence="4" type="ORF">GCM10011489_20390</name>
</gene>
<evidence type="ECO:0000256" key="2">
    <source>
        <dbReference type="SAM" id="MobiDB-lite"/>
    </source>
</evidence>
<evidence type="ECO:0000256" key="1">
    <source>
        <dbReference type="ARBA" id="ARBA00022801"/>
    </source>
</evidence>
<dbReference type="PANTHER" id="PTHR43798">
    <property type="entry name" value="MONOACYLGLYCEROL LIPASE"/>
    <property type="match status" value="1"/>
</dbReference>
<evidence type="ECO:0000313" key="5">
    <source>
        <dbReference type="Proteomes" id="UP000621454"/>
    </source>
</evidence>
<dbReference type="Pfam" id="PF12697">
    <property type="entry name" value="Abhydrolase_6"/>
    <property type="match status" value="1"/>
</dbReference>
<dbReference type="Gene3D" id="3.40.50.1820">
    <property type="entry name" value="alpha/beta hydrolase"/>
    <property type="match status" value="1"/>
</dbReference>
<dbReference type="InterPro" id="IPR029058">
    <property type="entry name" value="AB_hydrolase_fold"/>
</dbReference>
<sequence length="330" mass="34045">MVDSMCSARSRDVGDPTRSTGRPSGELLVADNDGLSIAYRAWGPRTQVGGRAALVFIHGWAQSHRAWGGPLLAGLATGRRVIAMDLRGHGASGIPELGEYPSAHFTSRHFAGDVQAVLEAEGLQDPSRSGGYVLIGWSYGGLVACDHLRAVQDGGGVGGDSNTGTAGLRGLVLVGAITGIGRDSLGGQVGSAMRRALPDALSEQTPVAVRALASFGSAMVPADRADLGATSQLLFGTSLATPPAVRRALFTRSADNDGTLAALSAPALVIHGTADTVVDIASARHNASVLGDVRTHWWEGVGHAPFLADPQRFAAEIEEFLVELDSAVVS</sequence>
<keyword evidence="1 4" id="KW-0378">Hydrolase</keyword>
<feature type="domain" description="AB hydrolase-1" evidence="3">
    <location>
        <begin position="54"/>
        <end position="315"/>
    </location>
</feature>
<accession>A0A916T616</accession>
<dbReference type="PANTHER" id="PTHR43798:SF31">
    <property type="entry name" value="AB HYDROLASE SUPERFAMILY PROTEIN YCLE"/>
    <property type="match status" value="1"/>
</dbReference>
<protein>
    <submittedName>
        <fullName evidence="4">Alpha/beta hydrolase</fullName>
    </submittedName>
</protein>
<dbReference type="EMBL" id="BMGC01000012">
    <property type="protein sequence ID" value="GGB32118.1"/>
    <property type="molecule type" value="Genomic_DNA"/>
</dbReference>
<dbReference type="GO" id="GO:0016787">
    <property type="term" value="F:hydrolase activity"/>
    <property type="evidence" value="ECO:0007669"/>
    <property type="project" value="UniProtKB-KW"/>
</dbReference>
<reference evidence="4" key="1">
    <citation type="journal article" date="2014" name="Int. J. Syst. Evol. Microbiol.">
        <title>Complete genome sequence of Corynebacterium casei LMG S-19264T (=DSM 44701T), isolated from a smear-ripened cheese.</title>
        <authorList>
            <consortium name="US DOE Joint Genome Institute (JGI-PGF)"/>
            <person name="Walter F."/>
            <person name="Albersmeier A."/>
            <person name="Kalinowski J."/>
            <person name="Ruckert C."/>
        </authorList>
    </citation>
    <scope>NUCLEOTIDE SEQUENCE</scope>
    <source>
        <strain evidence="4">CGMCC 1.12827</strain>
    </source>
</reference>
<dbReference type="SUPFAM" id="SSF53474">
    <property type="entry name" value="alpha/beta-Hydrolases"/>
    <property type="match status" value="1"/>
</dbReference>
<evidence type="ECO:0000313" key="4">
    <source>
        <dbReference type="EMBL" id="GGB32118.1"/>
    </source>
</evidence>
<evidence type="ECO:0000259" key="3">
    <source>
        <dbReference type="Pfam" id="PF12697"/>
    </source>
</evidence>
<feature type="region of interest" description="Disordered" evidence="2">
    <location>
        <begin position="1"/>
        <end position="26"/>
    </location>
</feature>